<feature type="binding site" evidence="11">
    <location>
        <position position="86"/>
    </location>
    <ligand>
        <name>Ni(2+)</name>
        <dbReference type="ChEBI" id="CHEBI:49786"/>
        <note>for nickel-dependent acireductone dioxygenase activity</note>
    </ligand>
</feature>
<evidence type="ECO:0000256" key="11">
    <source>
        <dbReference type="HAMAP-Rule" id="MF_03154"/>
    </source>
</evidence>
<proteinExistence type="inferred from homology"/>
<dbReference type="EC" id="1.13.11.54" evidence="11"/>
<evidence type="ECO:0000256" key="1">
    <source>
        <dbReference type="ARBA" id="ARBA00000428"/>
    </source>
</evidence>
<comment type="catalytic activity">
    <reaction evidence="11">
        <text>1,2-dihydroxy-5-(methylsulfanyl)pent-1-en-3-one + O2 = 3-(methylsulfanyl)propanoate + CO + formate + 2 H(+)</text>
        <dbReference type="Rhea" id="RHEA:14161"/>
        <dbReference type="ChEBI" id="CHEBI:15378"/>
        <dbReference type="ChEBI" id="CHEBI:15379"/>
        <dbReference type="ChEBI" id="CHEBI:15740"/>
        <dbReference type="ChEBI" id="CHEBI:17245"/>
        <dbReference type="ChEBI" id="CHEBI:49016"/>
        <dbReference type="ChEBI" id="CHEBI:49252"/>
        <dbReference type="EC" id="1.13.11.53"/>
    </reaction>
</comment>
<evidence type="ECO:0000313" key="15">
    <source>
        <dbReference type="EMBL" id="CAF3844954.1"/>
    </source>
</evidence>
<dbReference type="GO" id="GO:0005506">
    <property type="term" value="F:iron ion binding"/>
    <property type="evidence" value="ECO:0007669"/>
    <property type="project" value="UniProtKB-UniRule"/>
</dbReference>
<protein>
    <recommendedName>
        <fullName evidence="11">Acireductone dioxygenase</fullName>
    </recommendedName>
    <alternativeName>
        <fullName evidence="11">Acireductone dioxygenase (Fe(2+)-requiring)</fullName>
        <shortName evidence="11">ARD'</shortName>
        <shortName evidence="11">Fe-ARD</shortName>
        <ecNumber evidence="11">1.13.11.54</ecNumber>
    </alternativeName>
    <alternativeName>
        <fullName evidence="11">Acireductone dioxygenase (Ni(2+)-requiring)</fullName>
        <shortName evidence="11">ARD</shortName>
        <shortName evidence="11">Ni-ARD</shortName>
        <ecNumber evidence="11">1.13.11.53</ecNumber>
    </alternativeName>
</protein>
<dbReference type="EMBL" id="CAJOBC010000454">
    <property type="protein sequence ID" value="CAF3588395.1"/>
    <property type="molecule type" value="Genomic_DNA"/>
</dbReference>
<comment type="subcellular location">
    <subcellularLocation>
        <location evidence="11">Cytoplasm</location>
    </subcellularLocation>
    <subcellularLocation>
        <location evidence="11">Nucleus</location>
    </subcellularLocation>
</comment>
<keyword evidence="5 11" id="KW-0479">Metal-binding</keyword>
<dbReference type="Pfam" id="PF03079">
    <property type="entry name" value="ARD"/>
    <property type="match status" value="1"/>
</dbReference>
<comment type="similarity">
    <text evidence="11">Belongs to the acireductone dioxygenase (ARD) family.</text>
</comment>
<dbReference type="InterPro" id="IPR027496">
    <property type="entry name" value="ARD_euk"/>
</dbReference>
<comment type="cofactor">
    <cofactor evidence="11">
        <name>Fe(2+)</name>
        <dbReference type="ChEBI" id="CHEBI:29033"/>
    </cofactor>
    <cofactor evidence="11">
        <name>Ni(2+)</name>
        <dbReference type="ChEBI" id="CHEBI:49786"/>
    </cofactor>
    <text evidence="11">Binds either 1 Fe or Ni cation per monomer. Iron-binding promotes an acireductone dioxygenase reaction producing 2-keto-4-methylthiobutyrate, while nickel-binding promotes an acireductone dioxygenase reaction producing 3-(methylsulfanyl)propanoate.</text>
</comment>
<dbReference type="CDD" id="cd02232">
    <property type="entry name" value="cupin_ARD"/>
    <property type="match status" value="1"/>
</dbReference>
<dbReference type="EMBL" id="CAJOBA010009156">
    <property type="protein sequence ID" value="CAF3844954.1"/>
    <property type="molecule type" value="Genomic_DNA"/>
</dbReference>
<dbReference type="AlphaFoldDB" id="A0A813T271"/>
<keyword evidence="8 11" id="KW-0408">Iron</keyword>
<dbReference type="Gene3D" id="2.60.120.10">
    <property type="entry name" value="Jelly Rolls"/>
    <property type="match status" value="1"/>
</dbReference>
<dbReference type="InterPro" id="IPR011051">
    <property type="entry name" value="RmlC_Cupin_sf"/>
</dbReference>
<evidence type="ECO:0000256" key="9">
    <source>
        <dbReference type="ARBA" id="ARBA00023167"/>
    </source>
</evidence>
<feature type="binding site" evidence="11">
    <location>
        <position position="92"/>
    </location>
    <ligand>
        <name>Fe(2+)</name>
        <dbReference type="ChEBI" id="CHEBI:29033"/>
        <note>for iron-dependent acireductone dioxygenase activity</note>
    </ligand>
</feature>
<evidence type="ECO:0000313" key="13">
    <source>
        <dbReference type="EMBL" id="CAF1082111.1"/>
    </source>
</evidence>
<keyword evidence="4 11" id="KW-0028">Amino-acid biosynthesis</keyword>
<evidence type="ECO:0000256" key="8">
    <source>
        <dbReference type="ARBA" id="ARBA00023004"/>
    </source>
</evidence>
<dbReference type="Proteomes" id="UP000677228">
    <property type="component" value="Unassembled WGS sequence"/>
</dbReference>
<evidence type="ECO:0000256" key="7">
    <source>
        <dbReference type="ARBA" id="ARBA00023002"/>
    </source>
</evidence>
<dbReference type="UniPathway" id="UPA00904">
    <property type="reaction ID" value="UER00878"/>
</dbReference>
<dbReference type="EMBL" id="CAJNOQ010000454">
    <property type="protein sequence ID" value="CAF0803192.1"/>
    <property type="molecule type" value="Genomic_DNA"/>
</dbReference>
<dbReference type="Proteomes" id="UP000663829">
    <property type="component" value="Unassembled WGS sequence"/>
</dbReference>
<evidence type="ECO:0000256" key="3">
    <source>
        <dbReference type="ARBA" id="ARBA00022596"/>
    </source>
</evidence>
<feature type="binding site" evidence="11">
    <location>
        <position position="86"/>
    </location>
    <ligand>
        <name>Fe(2+)</name>
        <dbReference type="ChEBI" id="CHEBI:29033"/>
        <note>for iron-dependent acireductone dioxygenase activity</note>
    </ligand>
</feature>
<keyword evidence="2 11" id="KW-0963">Cytoplasm</keyword>
<dbReference type="HAMAP" id="MF_03154">
    <property type="entry name" value="Salvage_MtnD_euk"/>
    <property type="match status" value="1"/>
</dbReference>
<comment type="function">
    <text evidence="11">Catalyzes 2 different reactions between oxygen and the acireductone 1,2-dihydroxy-3-keto-5-methylthiopentene (DHK-MTPene) depending upon the metal bound in the active site. Fe-containing acireductone dioxygenase (Fe-ARD) produces formate and 2-keto-4-methylthiobutyrate (KMTB), the alpha-ketoacid precursor of methionine in the methionine recycle pathway. Ni-containing acireductone dioxygenase (Ni-ARD) produces methylthiopropionate, carbon monoxide and formate, and does not lie on the methionine recycle pathway.</text>
</comment>
<evidence type="ECO:0000256" key="2">
    <source>
        <dbReference type="ARBA" id="ARBA00022490"/>
    </source>
</evidence>
<evidence type="ECO:0000313" key="14">
    <source>
        <dbReference type="EMBL" id="CAF3588395.1"/>
    </source>
</evidence>
<evidence type="ECO:0000256" key="5">
    <source>
        <dbReference type="ARBA" id="ARBA00022723"/>
    </source>
</evidence>
<dbReference type="FunFam" id="2.60.120.10:FF:000099">
    <property type="entry name" value="1,2-dihydroxy-3-keto-5-methylthiopentene dioxygenase"/>
    <property type="match status" value="1"/>
</dbReference>
<comment type="pathway">
    <text evidence="11">Amino-acid biosynthesis; L-methionine biosynthesis via salvage pathway; L-methionine from S-methyl-5-thio-alpha-D-ribose 1-phosphate: step 5/6.</text>
</comment>
<dbReference type="EMBL" id="CAJNOK010009140">
    <property type="protein sequence ID" value="CAF1082111.1"/>
    <property type="molecule type" value="Genomic_DNA"/>
</dbReference>
<feature type="binding site" evidence="11">
    <location>
        <position position="88"/>
    </location>
    <ligand>
        <name>Ni(2+)</name>
        <dbReference type="ChEBI" id="CHEBI:49786"/>
        <note>for nickel-dependent acireductone dioxygenase activity</note>
    </ligand>
</feature>
<gene>
    <name evidence="12" type="ORF">GPM918_LOCUS3629</name>
    <name evidence="13" type="ORF">OVA965_LOCUS18411</name>
    <name evidence="14" type="ORF">SRO942_LOCUS3629</name>
    <name evidence="15" type="ORF">TMI583_LOCUS18423</name>
</gene>
<dbReference type="EC" id="1.13.11.53" evidence="11"/>
<accession>A0A813T271</accession>
<evidence type="ECO:0000256" key="4">
    <source>
        <dbReference type="ARBA" id="ARBA00022605"/>
    </source>
</evidence>
<organism evidence="12 16">
    <name type="scientific">Didymodactylos carnosus</name>
    <dbReference type="NCBI Taxonomy" id="1234261"/>
    <lineage>
        <taxon>Eukaryota</taxon>
        <taxon>Metazoa</taxon>
        <taxon>Spiralia</taxon>
        <taxon>Gnathifera</taxon>
        <taxon>Rotifera</taxon>
        <taxon>Eurotatoria</taxon>
        <taxon>Bdelloidea</taxon>
        <taxon>Philodinida</taxon>
        <taxon>Philodinidae</taxon>
        <taxon>Didymodactylos</taxon>
    </lineage>
</organism>
<reference evidence="12" key="1">
    <citation type="submission" date="2021-02" db="EMBL/GenBank/DDBJ databases">
        <authorList>
            <person name="Nowell W R."/>
        </authorList>
    </citation>
    <scope>NUCLEOTIDE SEQUENCE</scope>
</reference>
<dbReference type="InterPro" id="IPR004313">
    <property type="entry name" value="ARD"/>
</dbReference>
<evidence type="ECO:0000313" key="12">
    <source>
        <dbReference type="EMBL" id="CAF0803192.1"/>
    </source>
</evidence>
<dbReference type="GO" id="GO:0010309">
    <property type="term" value="F:acireductone dioxygenase [iron(II)-requiring] activity"/>
    <property type="evidence" value="ECO:0007669"/>
    <property type="project" value="UniProtKB-UniRule"/>
</dbReference>
<dbReference type="OrthoDB" id="1867259at2759"/>
<comment type="caution">
    <text evidence="12">The sequence shown here is derived from an EMBL/GenBank/DDBJ whole genome shotgun (WGS) entry which is preliminary data.</text>
</comment>
<keyword evidence="7 11" id="KW-0560">Oxidoreductase</keyword>
<dbReference type="PANTHER" id="PTHR23418:SF0">
    <property type="entry name" value="ACIREDUCTONE DIOXYGENASE"/>
    <property type="match status" value="1"/>
</dbReference>
<dbReference type="Proteomes" id="UP000681722">
    <property type="component" value="Unassembled WGS sequence"/>
</dbReference>
<dbReference type="GO" id="GO:0016151">
    <property type="term" value="F:nickel cation binding"/>
    <property type="evidence" value="ECO:0007669"/>
    <property type="project" value="UniProtKB-UniRule"/>
</dbReference>
<dbReference type="Proteomes" id="UP000682733">
    <property type="component" value="Unassembled WGS sequence"/>
</dbReference>
<sequence>MVRSWYMDNKLDDPQDPHIGEEIDTKQMCDRTGVEYWYFHPDHIQTEHSSLEKLKNDRHYSYEDEVTVQPTMENYEKKLETFFNEHLHSDEEIRLVLEGSGYFDCRDFDDRWIRINVFPGDLLILPAGIYHRFIPDKNNYIRAKRFFVGEPVWLPINRPADDHPARKTYLEEKVVRYRNGNQIVVTGDSIS</sequence>
<dbReference type="SUPFAM" id="SSF51182">
    <property type="entry name" value="RmlC-like cupins"/>
    <property type="match status" value="1"/>
</dbReference>
<feature type="binding site" evidence="11">
    <location>
        <position position="88"/>
    </location>
    <ligand>
        <name>Fe(2+)</name>
        <dbReference type="ChEBI" id="CHEBI:29033"/>
        <note>for iron-dependent acireductone dioxygenase activity</note>
    </ligand>
</feature>
<dbReference type="GO" id="GO:0010308">
    <property type="term" value="F:acireductone dioxygenase (Ni2+-requiring) activity"/>
    <property type="evidence" value="ECO:0007669"/>
    <property type="project" value="UniProtKB-UniRule"/>
</dbReference>
<comment type="catalytic activity">
    <reaction evidence="1 11">
        <text>1,2-dihydroxy-5-(methylsulfanyl)pent-1-en-3-one + O2 = 4-methylsulfanyl-2-oxobutanoate + formate + 2 H(+)</text>
        <dbReference type="Rhea" id="RHEA:24504"/>
        <dbReference type="ChEBI" id="CHEBI:15378"/>
        <dbReference type="ChEBI" id="CHEBI:15379"/>
        <dbReference type="ChEBI" id="CHEBI:15740"/>
        <dbReference type="ChEBI" id="CHEBI:16723"/>
        <dbReference type="ChEBI" id="CHEBI:49252"/>
        <dbReference type="EC" id="1.13.11.54"/>
    </reaction>
</comment>
<dbReference type="GO" id="GO:0005737">
    <property type="term" value="C:cytoplasm"/>
    <property type="evidence" value="ECO:0007669"/>
    <property type="project" value="UniProtKB-SubCell"/>
</dbReference>
<dbReference type="GO" id="GO:0005634">
    <property type="term" value="C:nucleus"/>
    <property type="evidence" value="ECO:0007669"/>
    <property type="project" value="UniProtKB-SubCell"/>
</dbReference>
<keyword evidence="9 11" id="KW-0486">Methionine biosynthesis</keyword>
<feature type="binding site" evidence="11">
    <location>
        <position position="131"/>
    </location>
    <ligand>
        <name>Ni(2+)</name>
        <dbReference type="ChEBI" id="CHEBI:49786"/>
        <note>for nickel-dependent acireductone dioxygenase activity</note>
    </ligand>
</feature>
<feature type="binding site" evidence="11">
    <location>
        <position position="131"/>
    </location>
    <ligand>
        <name>Fe(2+)</name>
        <dbReference type="ChEBI" id="CHEBI:29033"/>
        <note>for iron-dependent acireductone dioxygenase activity</note>
    </ligand>
</feature>
<keyword evidence="3 11" id="KW-0533">Nickel</keyword>
<dbReference type="InterPro" id="IPR014710">
    <property type="entry name" value="RmlC-like_jellyroll"/>
</dbReference>
<evidence type="ECO:0000256" key="10">
    <source>
        <dbReference type="ARBA" id="ARBA00023242"/>
    </source>
</evidence>
<keyword evidence="10 11" id="KW-0539">Nucleus</keyword>
<evidence type="ECO:0000313" key="16">
    <source>
        <dbReference type="Proteomes" id="UP000663829"/>
    </source>
</evidence>
<feature type="binding site" evidence="11">
    <location>
        <position position="92"/>
    </location>
    <ligand>
        <name>Ni(2+)</name>
        <dbReference type="ChEBI" id="CHEBI:49786"/>
        <note>for nickel-dependent acireductone dioxygenase activity</note>
    </ligand>
</feature>
<evidence type="ECO:0000256" key="6">
    <source>
        <dbReference type="ARBA" id="ARBA00022964"/>
    </source>
</evidence>
<keyword evidence="16" id="KW-1185">Reference proteome</keyword>
<name>A0A813T271_9BILA</name>
<dbReference type="GO" id="GO:0019509">
    <property type="term" value="P:L-methionine salvage from methylthioadenosine"/>
    <property type="evidence" value="ECO:0007669"/>
    <property type="project" value="UniProtKB-UniRule"/>
</dbReference>
<dbReference type="PANTHER" id="PTHR23418">
    <property type="entry name" value="ACIREDUCTONE DIOXYGENASE"/>
    <property type="match status" value="1"/>
</dbReference>
<keyword evidence="6 11" id="KW-0223">Dioxygenase</keyword>